<evidence type="ECO:0000256" key="5">
    <source>
        <dbReference type="RuleBase" id="RU000419"/>
    </source>
</evidence>
<dbReference type="InterPro" id="IPR027413">
    <property type="entry name" value="GROEL-like_equatorial_sf"/>
</dbReference>
<comment type="similarity">
    <text evidence="1 3 4">Belongs to the chaperonin (HSP60) family.</text>
</comment>
<evidence type="ECO:0000256" key="3">
    <source>
        <dbReference type="HAMAP-Rule" id="MF_00600"/>
    </source>
</evidence>
<dbReference type="GO" id="GO:0005737">
    <property type="term" value="C:cytoplasm"/>
    <property type="evidence" value="ECO:0007669"/>
    <property type="project" value="UniProtKB-SubCell"/>
</dbReference>
<dbReference type="PRINTS" id="PR00298">
    <property type="entry name" value="CHAPERONIN60"/>
</dbReference>
<dbReference type="GO" id="GO:0051082">
    <property type="term" value="F:unfolded protein binding"/>
    <property type="evidence" value="ECO:0007669"/>
    <property type="project" value="UniProtKB-UniRule"/>
</dbReference>
<feature type="coiled-coil region" evidence="6">
    <location>
        <begin position="339"/>
        <end position="366"/>
    </location>
</feature>
<dbReference type="NCBIfam" id="NF009489">
    <property type="entry name" value="PRK12851.1"/>
    <property type="match status" value="1"/>
</dbReference>
<keyword evidence="3" id="KW-0067">ATP-binding</keyword>
<gene>
    <name evidence="3" type="primary">groEL</name>
    <name evidence="3" type="synonym">groL</name>
    <name evidence="7" type="ORF">A3F27_01550</name>
</gene>
<comment type="function">
    <text evidence="3 5">Together with its co-chaperonin GroES, plays an essential role in assisting protein folding. The GroEL-GroES system forms a nano-cage that allows encapsulation of the non-native substrate proteins and provides a physical environment optimized to promote and accelerate protein folding.</text>
</comment>
<dbReference type="NCBIfam" id="TIGR02348">
    <property type="entry name" value="GroEL"/>
    <property type="match status" value="1"/>
</dbReference>
<comment type="caution">
    <text evidence="3">Lacks conserved residue(s) required for the propagation of feature annotation.</text>
</comment>
<dbReference type="Gene3D" id="3.30.260.10">
    <property type="entry name" value="TCP-1-like chaperonin intermediate domain"/>
    <property type="match status" value="1"/>
</dbReference>
<evidence type="ECO:0000256" key="6">
    <source>
        <dbReference type="SAM" id="Coils"/>
    </source>
</evidence>
<feature type="binding site" evidence="3">
    <location>
        <position position="504"/>
    </location>
    <ligand>
        <name>ATP</name>
        <dbReference type="ChEBI" id="CHEBI:30616"/>
    </ligand>
</feature>
<sequence>MSAKQVIFDSEVRNALKRGVDIVAGAVKVTLGPRGRNVALDRSWGSPTITNDGVTIAKEITLADKFENMGASIVKEVASKTNDKAGDGTTTAVVLTQAIVHEGLKRTAMGANAMMVRRGIEAAAKDAVEALKAMARPVAGKNDIRQVATISAESEELGKKIAEVVEKVGKDGVVTVEESQTTDIESEYVEGMEFDKGYVSAYMITNPERMEAESKDAAILVTDKKISTIKDILPLLEKIAQSGKKDLVIIADDVDGEALATFVVNKLRGVFNVLAVKAPGYGDRKKEMLADIAITLGAQVVSEDLGIKLENVELNMLGRANRVVATKDSTVIVGGKGKKADIEARVSQLRKQLENTDSKFDKEKLEERIAKLSGGVAVIRVGAATETEMKYLKDKIEDAVNATKAAIAEGIVPGGGSALAKVGAKLAKKVDAKAHDEYTIGYRILLSALSAPLLQIVKNAGREDGAVILQDVVKKAGNMGFNAATEAESEESNIVDMFEAGIIDPVKVTRSCVENAASAAAVLLTTEAAVADIPEEKKSAPGGMPGGMEGMD</sequence>
<comment type="subunit">
    <text evidence="3 5">Forms a cylinder of 14 subunits composed of two heptameric rings stacked back-to-back. Interacts with the co-chaperonin GroES.</text>
</comment>
<dbReference type="PANTHER" id="PTHR45633">
    <property type="entry name" value="60 KDA HEAT SHOCK PROTEIN, MITOCHONDRIAL"/>
    <property type="match status" value="1"/>
</dbReference>
<feature type="binding site" evidence="3">
    <location>
        <begin position="482"/>
        <end position="484"/>
    </location>
    <ligand>
        <name>ATP</name>
        <dbReference type="ChEBI" id="CHEBI:30616"/>
    </ligand>
</feature>
<dbReference type="InterPro" id="IPR027410">
    <property type="entry name" value="TCP-1-like_intermed_sf"/>
</dbReference>
<dbReference type="FunFam" id="3.50.7.10:FF:000001">
    <property type="entry name" value="60 kDa chaperonin"/>
    <property type="match status" value="1"/>
</dbReference>
<keyword evidence="3" id="KW-0547">Nucleotide-binding</keyword>
<feature type="binding site" evidence="3">
    <location>
        <begin position="30"/>
        <end position="33"/>
    </location>
    <ligand>
        <name>ATP</name>
        <dbReference type="ChEBI" id="CHEBI:30616"/>
    </ligand>
</feature>
<organism evidence="7 8">
    <name type="scientific">Candidatus Kaiserbacteria bacterium RIFCSPHIGHO2_12_FULL_53_13</name>
    <dbReference type="NCBI Taxonomy" id="1798502"/>
    <lineage>
        <taxon>Bacteria</taxon>
        <taxon>Candidatus Kaiseribacteriota</taxon>
    </lineage>
</organism>
<dbReference type="GO" id="GO:0042026">
    <property type="term" value="P:protein refolding"/>
    <property type="evidence" value="ECO:0007669"/>
    <property type="project" value="UniProtKB-UniRule"/>
</dbReference>
<dbReference type="SUPFAM" id="SSF52029">
    <property type="entry name" value="GroEL apical domain-like"/>
    <property type="match status" value="1"/>
</dbReference>
<dbReference type="SUPFAM" id="SSF54849">
    <property type="entry name" value="GroEL-intermediate domain like"/>
    <property type="match status" value="1"/>
</dbReference>
<dbReference type="CDD" id="cd03344">
    <property type="entry name" value="GroEL"/>
    <property type="match status" value="1"/>
</dbReference>
<dbReference type="InterPro" id="IPR027409">
    <property type="entry name" value="GroEL-like_apical_dom_sf"/>
</dbReference>
<dbReference type="Proteomes" id="UP000176689">
    <property type="component" value="Unassembled WGS sequence"/>
</dbReference>
<accession>A0A1F6E6N1</accession>
<dbReference type="NCBIfam" id="NF009487">
    <property type="entry name" value="PRK12849.1"/>
    <property type="match status" value="1"/>
</dbReference>
<protein>
    <recommendedName>
        <fullName evidence="3">Chaperonin GroEL</fullName>
        <ecNumber evidence="3">5.6.1.7</ecNumber>
    </recommendedName>
    <alternativeName>
        <fullName evidence="3">60 kDa chaperonin</fullName>
    </alternativeName>
    <alternativeName>
        <fullName evidence="3">Chaperonin-60</fullName>
        <shortName evidence="3">Cpn60</shortName>
    </alternativeName>
</protein>
<proteinExistence type="inferred from homology"/>
<keyword evidence="6" id="KW-0175">Coiled coil</keyword>
<dbReference type="Gene3D" id="3.50.7.10">
    <property type="entry name" value="GroEL"/>
    <property type="match status" value="1"/>
</dbReference>
<dbReference type="InterPro" id="IPR001844">
    <property type="entry name" value="Cpn60/GroEL"/>
</dbReference>
<dbReference type="AlphaFoldDB" id="A0A1F6E6N1"/>
<feature type="binding site" evidence="3">
    <location>
        <begin position="87"/>
        <end position="91"/>
    </location>
    <ligand>
        <name>ATP</name>
        <dbReference type="ChEBI" id="CHEBI:30616"/>
    </ligand>
</feature>
<dbReference type="SUPFAM" id="SSF48592">
    <property type="entry name" value="GroEL equatorial domain-like"/>
    <property type="match status" value="1"/>
</dbReference>
<comment type="subcellular location">
    <subcellularLocation>
        <location evidence="3">Cytoplasm</location>
    </subcellularLocation>
</comment>
<dbReference type="GO" id="GO:0005524">
    <property type="term" value="F:ATP binding"/>
    <property type="evidence" value="ECO:0007669"/>
    <property type="project" value="UniProtKB-UniRule"/>
</dbReference>
<reference evidence="7 8" key="1">
    <citation type="journal article" date="2016" name="Nat. Commun.">
        <title>Thousands of microbial genomes shed light on interconnected biogeochemical processes in an aquifer system.</title>
        <authorList>
            <person name="Anantharaman K."/>
            <person name="Brown C.T."/>
            <person name="Hug L.A."/>
            <person name="Sharon I."/>
            <person name="Castelle C.J."/>
            <person name="Probst A.J."/>
            <person name="Thomas B.C."/>
            <person name="Singh A."/>
            <person name="Wilkins M.J."/>
            <person name="Karaoz U."/>
            <person name="Brodie E.L."/>
            <person name="Williams K.H."/>
            <person name="Hubbard S.S."/>
            <person name="Banfield J.F."/>
        </authorList>
    </citation>
    <scope>NUCLEOTIDE SEQUENCE [LARGE SCALE GENOMIC DNA]</scope>
</reference>
<dbReference type="NCBIfam" id="NF009488">
    <property type="entry name" value="PRK12850.1"/>
    <property type="match status" value="1"/>
</dbReference>
<name>A0A1F6E6N1_9BACT</name>
<evidence type="ECO:0000313" key="7">
    <source>
        <dbReference type="EMBL" id="OGG69328.1"/>
    </source>
</evidence>
<dbReference type="InterPro" id="IPR002423">
    <property type="entry name" value="Cpn60/GroEL/TCP-1"/>
</dbReference>
<evidence type="ECO:0000313" key="8">
    <source>
        <dbReference type="Proteomes" id="UP000176689"/>
    </source>
</evidence>
<dbReference type="NCBIfam" id="NF000592">
    <property type="entry name" value="PRK00013.1"/>
    <property type="match status" value="1"/>
</dbReference>
<evidence type="ECO:0000256" key="2">
    <source>
        <dbReference type="ARBA" id="ARBA00023186"/>
    </source>
</evidence>
<evidence type="ECO:0000256" key="1">
    <source>
        <dbReference type="ARBA" id="ARBA00006607"/>
    </source>
</evidence>
<keyword evidence="3" id="KW-0413">Isomerase</keyword>
<comment type="caution">
    <text evidence="7">The sequence shown here is derived from an EMBL/GenBank/DDBJ whole genome shotgun (WGS) entry which is preliminary data.</text>
</comment>
<dbReference type="GO" id="GO:0140662">
    <property type="term" value="F:ATP-dependent protein folding chaperone"/>
    <property type="evidence" value="ECO:0007669"/>
    <property type="project" value="InterPro"/>
</dbReference>
<keyword evidence="3" id="KW-0963">Cytoplasm</keyword>
<evidence type="ECO:0000256" key="4">
    <source>
        <dbReference type="RuleBase" id="RU000418"/>
    </source>
</evidence>
<dbReference type="Gene3D" id="1.10.560.10">
    <property type="entry name" value="GroEL-like equatorial domain"/>
    <property type="match status" value="1"/>
</dbReference>
<dbReference type="Pfam" id="PF00118">
    <property type="entry name" value="Cpn60_TCP1"/>
    <property type="match status" value="1"/>
</dbReference>
<keyword evidence="2 3" id="KW-0143">Chaperone</keyword>
<dbReference type="EC" id="5.6.1.7" evidence="3"/>
<dbReference type="EMBL" id="MFLP01000034">
    <property type="protein sequence ID" value="OGG69328.1"/>
    <property type="molecule type" value="Genomic_DNA"/>
</dbReference>
<dbReference type="GO" id="GO:0016853">
    <property type="term" value="F:isomerase activity"/>
    <property type="evidence" value="ECO:0007669"/>
    <property type="project" value="UniProtKB-KW"/>
</dbReference>
<feature type="binding site" evidence="3">
    <location>
        <position position="415"/>
    </location>
    <ligand>
        <name>ATP</name>
        <dbReference type="ChEBI" id="CHEBI:30616"/>
    </ligand>
</feature>
<dbReference type="HAMAP" id="MF_00600">
    <property type="entry name" value="CH60"/>
    <property type="match status" value="1"/>
</dbReference>